<dbReference type="InterPro" id="IPR011663">
    <property type="entry name" value="UTRA"/>
</dbReference>
<keyword evidence="1" id="KW-0805">Transcription regulation</keyword>
<comment type="caution">
    <text evidence="5">The sequence shown here is derived from an EMBL/GenBank/DDBJ whole genome shotgun (WGS) entry which is preliminary data.</text>
</comment>
<dbReference type="InterPro" id="IPR036388">
    <property type="entry name" value="WH-like_DNA-bd_sf"/>
</dbReference>
<dbReference type="InterPro" id="IPR028978">
    <property type="entry name" value="Chorismate_lyase_/UTRA_dom_sf"/>
</dbReference>
<dbReference type="AlphaFoldDB" id="K6DP50"/>
<dbReference type="GO" id="GO:0003677">
    <property type="term" value="F:DNA binding"/>
    <property type="evidence" value="ECO:0007669"/>
    <property type="project" value="UniProtKB-KW"/>
</dbReference>
<dbReference type="Proteomes" id="UP000006316">
    <property type="component" value="Unassembled WGS sequence"/>
</dbReference>
<evidence type="ECO:0000256" key="3">
    <source>
        <dbReference type="ARBA" id="ARBA00023163"/>
    </source>
</evidence>
<proteinExistence type="predicted"/>
<dbReference type="Pfam" id="PF07702">
    <property type="entry name" value="UTRA"/>
    <property type="match status" value="1"/>
</dbReference>
<evidence type="ECO:0000259" key="4">
    <source>
        <dbReference type="PROSITE" id="PS50949"/>
    </source>
</evidence>
<reference evidence="5 6" key="1">
    <citation type="journal article" date="2012" name="Front. Microbiol.">
        <title>Redundancy and modularity in membrane-associated dissimilatory nitrate reduction in Bacillus.</title>
        <authorList>
            <person name="Heylen K."/>
            <person name="Keltjens J."/>
        </authorList>
    </citation>
    <scope>NUCLEOTIDE SEQUENCE [LARGE SCALE GENOMIC DNA]</scope>
    <source>
        <strain evidence="6">LMG 21833T</strain>
    </source>
</reference>
<accession>K6DP50</accession>
<dbReference type="GO" id="GO:0003700">
    <property type="term" value="F:DNA-binding transcription factor activity"/>
    <property type="evidence" value="ECO:0007669"/>
    <property type="project" value="InterPro"/>
</dbReference>
<protein>
    <submittedName>
        <fullName evidence="5">GntR family transcriptional regulator</fullName>
    </submittedName>
</protein>
<dbReference type="SMART" id="SM00866">
    <property type="entry name" value="UTRA"/>
    <property type="match status" value="1"/>
</dbReference>
<dbReference type="InterPro" id="IPR050679">
    <property type="entry name" value="Bact_HTH_transcr_reg"/>
</dbReference>
<evidence type="ECO:0000313" key="6">
    <source>
        <dbReference type="Proteomes" id="UP000006316"/>
    </source>
</evidence>
<dbReference type="InterPro" id="IPR000524">
    <property type="entry name" value="Tscrpt_reg_HTH_GntR"/>
</dbReference>
<dbReference type="InterPro" id="IPR036390">
    <property type="entry name" value="WH_DNA-bd_sf"/>
</dbReference>
<dbReference type="CDD" id="cd07377">
    <property type="entry name" value="WHTH_GntR"/>
    <property type="match status" value="1"/>
</dbReference>
<dbReference type="EMBL" id="AJLS01000046">
    <property type="protein sequence ID" value="EKN69958.1"/>
    <property type="molecule type" value="Genomic_DNA"/>
</dbReference>
<dbReference type="Gene3D" id="1.10.10.10">
    <property type="entry name" value="Winged helix-like DNA-binding domain superfamily/Winged helix DNA-binding domain"/>
    <property type="match status" value="1"/>
</dbReference>
<dbReference type="PRINTS" id="PR00035">
    <property type="entry name" value="HTHGNTR"/>
</dbReference>
<name>K6DP50_9BACI</name>
<keyword evidence="3" id="KW-0804">Transcription</keyword>
<evidence type="ECO:0000256" key="1">
    <source>
        <dbReference type="ARBA" id="ARBA00023015"/>
    </source>
</evidence>
<dbReference type="Gene3D" id="3.40.1410.10">
    <property type="entry name" value="Chorismate lyase-like"/>
    <property type="match status" value="1"/>
</dbReference>
<keyword evidence="2" id="KW-0238">DNA-binding</keyword>
<evidence type="ECO:0000256" key="2">
    <source>
        <dbReference type="ARBA" id="ARBA00023125"/>
    </source>
</evidence>
<feature type="domain" description="HTH gntR-type" evidence="4">
    <location>
        <begin position="13"/>
        <end position="81"/>
    </location>
</feature>
<organism evidence="5 6">
    <name type="scientific">Neobacillus bataviensis LMG 21833</name>
    <dbReference type="NCBI Taxonomy" id="1117379"/>
    <lineage>
        <taxon>Bacteria</taxon>
        <taxon>Bacillati</taxon>
        <taxon>Bacillota</taxon>
        <taxon>Bacilli</taxon>
        <taxon>Bacillales</taxon>
        <taxon>Bacillaceae</taxon>
        <taxon>Neobacillus</taxon>
    </lineage>
</organism>
<dbReference type="Pfam" id="PF00392">
    <property type="entry name" value="GntR"/>
    <property type="match status" value="1"/>
</dbReference>
<dbReference type="STRING" id="1117379.BABA_07441"/>
<dbReference type="PANTHER" id="PTHR44846">
    <property type="entry name" value="MANNOSYL-D-GLYCERATE TRANSPORT/METABOLISM SYSTEM REPRESSOR MNGR-RELATED"/>
    <property type="match status" value="1"/>
</dbReference>
<keyword evidence="6" id="KW-1185">Reference proteome</keyword>
<dbReference type="eggNOG" id="COG2188">
    <property type="taxonomic scope" value="Bacteria"/>
</dbReference>
<evidence type="ECO:0000313" key="5">
    <source>
        <dbReference type="EMBL" id="EKN69958.1"/>
    </source>
</evidence>
<sequence>MEMNKEKEINYKSPIYLQLREVIRNKIDEGEYLPGTAIPSENDFAEIYGINRLTVRNAIDALVNEGMLKSVQGKGVFVSGKKVDHDLETIGGFTQSMQEKFTSVSTKEIVKSLRSAGEKYARIFDIDPMDKIYYIKRICYADKIPISIEEIFIPQYVVPKLEGIDLSVFSLGEVYNFYGIQINHAVQSLDLTKLEQKDKRFLGIDTDLAVMLLESTNYDVKERVIEYNRTYARSDKCNFNVNFHR</sequence>
<dbReference type="PATRIC" id="fig|1117379.3.peg.1561"/>
<dbReference type="GO" id="GO:0045892">
    <property type="term" value="P:negative regulation of DNA-templated transcription"/>
    <property type="evidence" value="ECO:0007669"/>
    <property type="project" value="TreeGrafter"/>
</dbReference>
<dbReference type="SMART" id="SM00345">
    <property type="entry name" value="HTH_GNTR"/>
    <property type="match status" value="1"/>
</dbReference>
<dbReference type="SUPFAM" id="SSF46785">
    <property type="entry name" value="Winged helix' DNA-binding domain"/>
    <property type="match status" value="1"/>
</dbReference>
<dbReference type="PANTHER" id="PTHR44846:SF1">
    <property type="entry name" value="MANNOSYL-D-GLYCERATE TRANSPORT_METABOLISM SYSTEM REPRESSOR MNGR-RELATED"/>
    <property type="match status" value="1"/>
</dbReference>
<gene>
    <name evidence="5" type="ORF">BABA_07441</name>
</gene>
<dbReference type="SUPFAM" id="SSF64288">
    <property type="entry name" value="Chorismate lyase-like"/>
    <property type="match status" value="1"/>
</dbReference>
<dbReference type="PROSITE" id="PS50949">
    <property type="entry name" value="HTH_GNTR"/>
    <property type="match status" value="1"/>
</dbReference>